<dbReference type="EMBL" id="JAGKQM010000015">
    <property type="protein sequence ID" value="KAH0879087.1"/>
    <property type="molecule type" value="Genomic_DNA"/>
</dbReference>
<evidence type="ECO:0000313" key="2">
    <source>
        <dbReference type="EMBL" id="KAH0879087.1"/>
    </source>
</evidence>
<reference evidence="2 3" key="1">
    <citation type="submission" date="2021-05" db="EMBL/GenBank/DDBJ databases">
        <title>Genome Assembly of Synthetic Allotetraploid Brassica napus Reveals Homoeologous Exchanges between Subgenomes.</title>
        <authorList>
            <person name="Davis J.T."/>
        </authorList>
    </citation>
    <scope>NUCLEOTIDE SEQUENCE [LARGE SCALE GENOMIC DNA]</scope>
    <source>
        <strain evidence="3">cv. Da-Ae</strain>
        <tissue evidence="2">Seedling</tissue>
    </source>
</reference>
<comment type="caution">
    <text evidence="2">The sequence shown here is derived from an EMBL/GenBank/DDBJ whole genome shotgun (WGS) entry which is preliminary data.</text>
</comment>
<accession>A0ABQ7ZFR9</accession>
<gene>
    <name evidence="2" type="ORF">HID58_066481</name>
</gene>
<name>A0ABQ7ZFR9_BRANA</name>
<dbReference type="Proteomes" id="UP000824890">
    <property type="component" value="Unassembled WGS sequence"/>
</dbReference>
<keyword evidence="3" id="KW-1185">Reference proteome</keyword>
<protein>
    <recommendedName>
        <fullName evidence="4">Zinc knuckle CX2CX4HX4C domain-containing protein</fullName>
    </recommendedName>
</protein>
<feature type="non-terminal residue" evidence="2">
    <location>
        <position position="1"/>
    </location>
</feature>
<feature type="compositionally biased region" description="Acidic residues" evidence="1">
    <location>
        <begin position="317"/>
        <end position="327"/>
    </location>
</feature>
<evidence type="ECO:0008006" key="4">
    <source>
        <dbReference type="Google" id="ProtNLM"/>
    </source>
</evidence>
<organism evidence="2 3">
    <name type="scientific">Brassica napus</name>
    <name type="common">Rape</name>
    <dbReference type="NCBI Taxonomy" id="3708"/>
    <lineage>
        <taxon>Eukaryota</taxon>
        <taxon>Viridiplantae</taxon>
        <taxon>Streptophyta</taxon>
        <taxon>Embryophyta</taxon>
        <taxon>Tracheophyta</taxon>
        <taxon>Spermatophyta</taxon>
        <taxon>Magnoliopsida</taxon>
        <taxon>eudicotyledons</taxon>
        <taxon>Gunneridae</taxon>
        <taxon>Pentapetalae</taxon>
        <taxon>rosids</taxon>
        <taxon>malvids</taxon>
        <taxon>Brassicales</taxon>
        <taxon>Brassicaceae</taxon>
        <taxon>Brassiceae</taxon>
        <taxon>Brassica</taxon>
    </lineage>
</organism>
<evidence type="ECO:0000313" key="3">
    <source>
        <dbReference type="Proteomes" id="UP000824890"/>
    </source>
</evidence>
<sequence length="539" mass="62700">LISGSVLNKIKVSKSYGREIFSPLLGRLLAKEATTTKIYRERNNRYRAESSQNVQNFHHARRRLQDDEEIIKVPEFDYTDLVEKYKLSLEGRMKAGYANGDVINVTLNYEEIHRYCYTCKRISHEDGTCPELSPEQREVNRIARLKQKEKEELAAREAFSAPTKGLEPHARISNKRDNLAKNVWNRLDHSSVEKDPRDRERYHPYLKDLRADSRYIKRHTWIINKQGRYGDSASSSTWRVKGSGPQNRNIDQDIPIERRRPEPPSTISEPYRLHRSDSHVRQFVHHSRYEPRMEWQPVRSAEKSREVQNRRIAEQETAQEVEHESEEDIIRRIKGKAPTEDSSDKEYNLLTVELVRLLRVNKELNMPITRSQANGLTLQPTSEPIALVHSKKIDNQELEGERIKTGITGKPTTAKETNLLSEEEINQMAEQYASVDFDMDEEILNDDDLLDEVMEEDIVIPETQEVKKQISPIQKKDERDLRQSNDKESATINYFRYTCQVDGSWATNDEWMGIGFVLLEADEAIMQGQLCTSQSTVTM</sequence>
<evidence type="ECO:0000256" key="1">
    <source>
        <dbReference type="SAM" id="MobiDB-lite"/>
    </source>
</evidence>
<proteinExistence type="predicted"/>
<feature type="region of interest" description="Disordered" evidence="1">
    <location>
        <begin position="232"/>
        <end position="271"/>
    </location>
</feature>
<feature type="region of interest" description="Disordered" evidence="1">
    <location>
        <begin position="306"/>
        <end position="329"/>
    </location>
</feature>
<feature type="compositionally biased region" description="Polar residues" evidence="1">
    <location>
        <begin position="232"/>
        <end position="249"/>
    </location>
</feature>